<dbReference type="InterPro" id="IPR011989">
    <property type="entry name" value="ARM-like"/>
</dbReference>
<evidence type="ECO:0000256" key="3">
    <source>
        <dbReference type="ARBA" id="ARBA00012485"/>
    </source>
</evidence>
<evidence type="ECO:0000256" key="2">
    <source>
        <dbReference type="ARBA" id="ARBA00006331"/>
    </source>
</evidence>
<comment type="catalytic activity">
    <reaction evidence="1">
        <text>S-ubiquitinyl-[E2 ubiquitin-conjugating enzyme]-L-cysteine + [acceptor protein]-L-lysine = [E2 ubiquitin-conjugating enzyme]-L-cysteine + N(6)-ubiquitinyl-[acceptor protein]-L-lysine.</text>
        <dbReference type="EC" id="2.3.2.26"/>
    </reaction>
</comment>
<dbReference type="SMART" id="SM00119">
    <property type="entry name" value="HECTc"/>
    <property type="match status" value="1"/>
</dbReference>
<dbReference type="Gene3D" id="1.25.10.10">
    <property type="entry name" value="Leucine-rich Repeat Variant"/>
    <property type="match status" value="1"/>
</dbReference>
<comment type="similarity">
    <text evidence="2">Belongs to the UPL family. K-HECT subfamily.</text>
</comment>
<dbReference type="FunFam" id="1.25.10.10:FF:000689">
    <property type="entry name" value="HECT ubiquitin protein ligase family protein KAK"/>
    <property type="match status" value="1"/>
</dbReference>
<feature type="compositionally biased region" description="Low complexity" evidence="7">
    <location>
        <begin position="985"/>
        <end position="1000"/>
    </location>
</feature>
<gene>
    <name evidence="9" type="ORF">SI8410_02002717</name>
</gene>
<evidence type="ECO:0000256" key="1">
    <source>
        <dbReference type="ARBA" id="ARBA00000885"/>
    </source>
</evidence>
<sequence>METRGRKRAEASLSAPSQPPTTRASKRSRTAFANAAAAASTIITRSRQSALSQESSASVASAGPAKSTAGVAVSMDPTESSAGRREFEGRRRSSGKNRQSERDRESMDKGKEKEQDVSRSRERDRVAERILGLNIDSGGGEGDDDSDGEGGVGILHQNLTSASSALQGLLRKLGAGLDDLLPSSAISGSSSTHQSGRLKKILAGLRAEGEEGRQVEALTQLCEMLSIGTEDSLGSFSVDTFVPVLVGLLNHESNPDIMLLAARAITHLCDVLPSSCAAVVHYGAVPCLCARLLTIEYMDLAEQSLQALKKISQEHPTACLRAGALMAVLSYLDFFSTGVQRVALSTAANMCKKLPYDAADFVMEAVPLLTNLLYHHDSKVLEHASVCLTRIAEGFASSPEKLDELCNHGLVTQAATVISPSHSGGGQASLSTPTYTGLIRLLSTCASGSPLGAKTLLLHGISGILKDILAGYGLSSSISVSPALTRPPEQIFEIMNLADELLPPLPQGTISLPTSINAFAKGSTIKKSSAGSSAKQDSFSAPTIEISAREKLLRDQPELLQQFGVDLLPLLIKIYGSSVNGPVRHKCLSVIGKLMYFSSAEMIQSLLGVTNISSFLAGVLAWKDPQVLIPALQIAEILMDKLQETFSKMFVREGVVHAIGTLILPDSSSSVYVQSTSNEDSDALHGASSQARRHWRCVEGSPVEESANGVGLSPGQAEVPSVNPSLRAAVSAKAKSFKDKYFSANSGVGMTDDLLHLKNLCARLNASIEEMRSKENEKSKARGACSLDSPDVEEELNTVLLELLNELRKVDGVSTFEFIGSGVVEALLNYFSCGTFSKEKMPETDLSRLHQLALKRFKSFIAIALPPDLNQGGEMPMTPLVQKLQSALSSLERFPVVLSHSRSASGSARLSYGLSALSQPFKLRLCRAPGEKSLRDYSSNVVLIDPLASLAAIEEFLWPRIQRGESGQKYSTVGNFEPSALGSEAGMSTPPSSTPASSGPCHSTRSRSLAAIAAKKETQEANASSSKGKGKAVLKSASEGAKGPRTRGSTRDKLASDKATQRKPPECDYSSEDELGISPVEIDDSLVLDDDDMSEDDYDDDEEVLRDDSLPNCIPEKVHDVKLGDDAADGALSSAASDNQKQLSSGSTHRNASTKAVDTSEFRAGGSFNSRGAMSFAAAAIAGLVSSGGRGARGGRDRRGLSSNSSSNDPPKLIFLSGGKQLNRHLTIYQAIQRQLVLEEDDDERSMNVDFATSDGSRLWGDIYTITYQRGDGQNDHSSQGGATSSSLHKTTRHFSASNSSSESRWQHASILDSILQGDLPCDLDKSNSTYNILALLRVLEGLNQLAPRLRVLAMTDAFAEGKISNFDELSVTGPKVRLEEFISNKLSPKLARQIQDALALCSGSLPSWCYQLPRACPFLFPFETRRDFFYSTAFGLSRALHRLQQQRGADGHSSIHEREVRIGRLQRQKVRVSRNHILDSAVKVMEMYSSQKTVLEVEYFGEVGTGLGPTLEFYTLLSHDLQRARLGLWRSSSSPDKSATRTHSQKEHDNDFSAPGKAGSNKAVDHSDLVDAPLGLFPRPWPPTADSSDGSPFSKVIEYFRLVGRVMAKALQDGRLLDIPLSTGFYKLVLGQELDLFDIFSFDHEFGKTLQEMQALVRRKRHLEAMTGYNQEVAANLDFRGASIEDLCLNFTLPGYPEYILKEGEENTVVDINNLEEYISLLVDATVKTGISRQMEAFRAGFNQVFDIASLQIFSPDELDYLLCGHRGLWENNRVDHIVASCRRRPFLITYHGYTAKSPPILNLLEIMGEFSPAQQRAFCQFVTGAPRLPPGGLAVLNPKLTIVRKHPSTGGAAAASVGANASESADDDLPSVMTCANYLKLPPYSSKEIMLNKLLYAINEGQGSFDLS</sequence>
<dbReference type="InterPro" id="IPR045322">
    <property type="entry name" value="HECTD1/TRIP12-like"/>
</dbReference>
<feature type="region of interest" description="Disordered" evidence="7">
    <location>
        <begin position="967"/>
        <end position="1112"/>
    </location>
</feature>
<dbReference type="InterPro" id="IPR057948">
    <property type="entry name" value="TPR_TRIP12_N"/>
</dbReference>
<name>A0A7I8K2Z8_SPIIN</name>
<feature type="compositionally biased region" description="Basic and acidic residues" evidence="7">
    <location>
        <begin position="1"/>
        <end position="10"/>
    </location>
</feature>
<feature type="compositionally biased region" description="Low complexity" evidence="7">
    <location>
        <begin position="1129"/>
        <end position="1138"/>
    </location>
</feature>
<feature type="compositionally biased region" description="Acidic residues" evidence="7">
    <location>
        <begin position="1069"/>
        <end position="1105"/>
    </location>
</feature>
<dbReference type="SUPFAM" id="SSF48371">
    <property type="entry name" value="ARM repeat"/>
    <property type="match status" value="1"/>
</dbReference>
<dbReference type="PROSITE" id="PS50237">
    <property type="entry name" value="HECT"/>
    <property type="match status" value="1"/>
</dbReference>
<dbReference type="PANTHER" id="PTHR45670:SF1">
    <property type="entry name" value="E3 UBIQUITIN-PROTEIN LIGASE HECTD1"/>
    <property type="match status" value="1"/>
</dbReference>
<proteinExistence type="inferred from homology"/>
<dbReference type="EC" id="2.3.2.26" evidence="3"/>
<dbReference type="Pfam" id="PF25579">
    <property type="entry name" value="TPR_TRIP12_N"/>
    <property type="match status" value="1"/>
</dbReference>
<feature type="compositionally biased region" description="Basic and acidic residues" evidence="7">
    <location>
        <begin position="1049"/>
        <end position="1066"/>
    </location>
</feature>
<keyword evidence="4" id="KW-0808">Transferase</keyword>
<evidence type="ECO:0000256" key="5">
    <source>
        <dbReference type="ARBA" id="ARBA00022786"/>
    </source>
</evidence>
<feature type="compositionally biased region" description="Polar residues" evidence="7">
    <location>
        <begin position="14"/>
        <end position="23"/>
    </location>
</feature>
<keyword evidence="5 6" id="KW-0833">Ubl conjugation pathway</keyword>
<dbReference type="CDD" id="cd00078">
    <property type="entry name" value="HECTc"/>
    <property type="match status" value="1"/>
</dbReference>
<accession>A0A7I8K2Z8</accession>
<feature type="compositionally biased region" description="Low complexity" evidence="7">
    <location>
        <begin position="30"/>
        <end position="47"/>
    </location>
</feature>
<dbReference type="Pfam" id="PF00632">
    <property type="entry name" value="HECT"/>
    <property type="match status" value="1"/>
</dbReference>
<dbReference type="InterPro" id="IPR000569">
    <property type="entry name" value="HECT_dom"/>
</dbReference>
<feature type="region of interest" description="Disordered" evidence="7">
    <location>
        <begin position="1532"/>
        <end position="1565"/>
    </location>
</feature>
<dbReference type="EMBL" id="LR746265">
    <property type="protein sequence ID" value="CAA7391407.1"/>
    <property type="molecule type" value="Genomic_DNA"/>
</dbReference>
<dbReference type="Gene3D" id="3.90.1750.10">
    <property type="entry name" value="Hect, E3 ligase catalytic domains"/>
    <property type="match status" value="1"/>
</dbReference>
<feature type="region of interest" description="Disordered" evidence="7">
    <location>
        <begin position="1129"/>
        <end position="1158"/>
    </location>
</feature>
<feature type="region of interest" description="Disordered" evidence="7">
    <location>
        <begin position="1187"/>
        <end position="1214"/>
    </location>
</feature>
<feature type="compositionally biased region" description="Basic and acidic residues" evidence="7">
    <location>
        <begin position="98"/>
        <end position="128"/>
    </location>
</feature>
<feature type="region of interest" description="Disordered" evidence="7">
    <location>
        <begin position="1271"/>
        <end position="1301"/>
    </location>
</feature>
<feature type="compositionally biased region" description="Polar residues" evidence="7">
    <location>
        <begin position="48"/>
        <end position="59"/>
    </location>
</feature>
<dbReference type="InterPro" id="IPR016024">
    <property type="entry name" value="ARM-type_fold"/>
</dbReference>
<feature type="domain" description="HECT" evidence="8">
    <location>
        <begin position="1493"/>
        <end position="1910"/>
    </location>
</feature>
<feature type="region of interest" description="Disordered" evidence="7">
    <location>
        <begin position="1"/>
        <end position="152"/>
    </location>
</feature>
<dbReference type="SUPFAM" id="SSF56204">
    <property type="entry name" value="Hect, E3 ligase catalytic domain"/>
    <property type="match status" value="1"/>
</dbReference>
<dbReference type="GO" id="GO:0061630">
    <property type="term" value="F:ubiquitin protein ligase activity"/>
    <property type="evidence" value="ECO:0007669"/>
    <property type="project" value="UniProtKB-EC"/>
</dbReference>
<dbReference type="PANTHER" id="PTHR45670">
    <property type="entry name" value="E3 UBIQUITIN-PROTEIN LIGASE TRIP12"/>
    <property type="match status" value="1"/>
</dbReference>
<evidence type="ECO:0000256" key="7">
    <source>
        <dbReference type="SAM" id="MobiDB-lite"/>
    </source>
</evidence>
<feature type="compositionally biased region" description="Polar residues" evidence="7">
    <location>
        <begin position="1276"/>
        <end position="1301"/>
    </location>
</feature>
<dbReference type="Gene3D" id="3.30.2410.10">
    <property type="entry name" value="Hect, E3 ligase catalytic domain"/>
    <property type="match status" value="1"/>
</dbReference>
<keyword evidence="10" id="KW-1185">Reference proteome</keyword>
<evidence type="ECO:0000256" key="6">
    <source>
        <dbReference type="PROSITE-ProRule" id="PRU00104"/>
    </source>
</evidence>
<dbReference type="GO" id="GO:0000209">
    <property type="term" value="P:protein polyubiquitination"/>
    <property type="evidence" value="ECO:0007669"/>
    <property type="project" value="TreeGrafter"/>
</dbReference>
<dbReference type="Proteomes" id="UP000663760">
    <property type="component" value="Chromosome 2"/>
</dbReference>
<dbReference type="OrthoDB" id="423283at2759"/>
<organism evidence="9 10">
    <name type="scientific">Spirodela intermedia</name>
    <name type="common">Intermediate duckweed</name>
    <dbReference type="NCBI Taxonomy" id="51605"/>
    <lineage>
        <taxon>Eukaryota</taxon>
        <taxon>Viridiplantae</taxon>
        <taxon>Streptophyta</taxon>
        <taxon>Embryophyta</taxon>
        <taxon>Tracheophyta</taxon>
        <taxon>Spermatophyta</taxon>
        <taxon>Magnoliopsida</taxon>
        <taxon>Liliopsida</taxon>
        <taxon>Araceae</taxon>
        <taxon>Lemnoideae</taxon>
        <taxon>Spirodela</taxon>
    </lineage>
</organism>
<feature type="compositionally biased region" description="Polar residues" evidence="7">
    <location>
        <begin position="1139"/>
        <end position="1157"/>
    </location>
</feature>
<reference evidence="9" key="1">
    <citation type="submission" date="2020-02" db="EMBL/GenBank/DDBJ databases">
        <authorList>
            <person name="Scholz U."/>
            <person name="Mascher M."/>
            <person name="Fiebig A."/>
        </authorList>
    </citation>
    <scope>NUCLEOTIDE SEQUENCE</scope>
</reference>
<protein>
    <recommendedName>
        <fullName evidence="3">HECT-type E3 ubiquitin transferase</fullName>
        <ecNumber evidence="3">2.3.2.26</ecNumber>
    </recommendedName>
</protein>
<evidence type="ECO:0000313" key="9">
    <source>
        <dbReference type="EMBL" id="CAA7391407.1"/>
    </source>
</evidence>
<feature type="compositionally biased region" description="Basic and acidic residues" evidence="7">
    <location>
        <begin position="82"/>
        <end position="91"/>
    </location>
</feature>
<feature type="active site" description="Glycyl thioester intermediate" evidence="6">
    <location>
        <position position="1877"/>
    </location>
</feature>
<evidence type="ECO:0000256" key="4">
    <source>
        <dbReference type="ARBA" id="ARBA00022679"/>
    </source>
</evidence>
<evidence type="ECO:0000259" key="8">
    <source>
        <dbReference type="PROSITE" id="PS50237"/>
    </source>
</evidence>
<evidence type="ECO:0000313" key="10">
    <source>
        <dbReference type="Proteomes" id="UP000663760"/>
    </source>
</evidence>
<dbReference type="GO" id="GO:0043161">
    <property type="term" value="P:proteasome-mediated ubiquitin-dependent protein catabolic process"/>
    <property type="evidence" value="ECO:0007669"/>
    <property type="project" value="TreeGrafter"/>
</dbReference>
<dbReference type="InterPro" id="IPR035983">
    <property type="entry name" value="Hect_E3_ubiquitin_ligase"/>
</dbReference>
<dbReference type="FunFam" id="3.90.1750.10:FF:000048">
    <property type="entry name" value="E3 ubiquitin-protein ligase UPL3"/>
    <property type="match status" value="1"/>
</dbReference>